<name>A0A2H0YMY3_9BACT</name>
<dbReference type="NCBIfam" id="NF004363">
    <property type="entry name" value="PRK05738.2-4"/>
    <property type="match status" value="1"/>
</dbReference>
<reference evidence="7" key="1">
    <citation type="submission" date="2017-09" db="EMBL/GenBank/DDBJ databases">
        <title>Depth-based differentiation of microbial function through sediment-hosted aquifers and enrichment of novel symbionts in the deep terrestrial subsurface.</title>
        <authorList>
            <person name="Probst A.J."/>
            <person name="Ladd B."/>
            <person name="Jarett J.K."/>
            <person name="Geller-Mcgrath D.E."/>
            <person name="Sieber C.M.K."/>
            <person name="Emerson J.B."/>
            <person name="Anantharaman K."/>
            <person name="Thomas B.C."/>
            <person name="Malmstrom R."/>
            <person name="Stieglmeier M."/>
            <person name="Klingl A."/>
            <person name="Woyke T."/>
            <person name="Ryan C.M."/>
            <person name="Banfield J.F."/>
        </authorList>
    </citation>
    <scope>NUCLEOTIDE SEQUENCE [LARGE SCALE GENOMIC DNA]</scope>
</reference>
<evidence type="ECO:0000256" key="1">
    <source>
        <dbReference type="ARBA" id="ARBA00006700"/>
    </source>
</evidence>
<comment type="similarity">
    <text evidence="1 4">Belongs to the universal ribosomal protein uL23 family.</text>
</comment>
<organism evidence="6 7">
    <name type="scientific">Candidatus Nealsonbacteria bacterium CG08_land_8_20_14_0_20_36_22</name>
    <dbReference type="NCBI Taxonomy" id="1974704"/>
    <lineage>
        <taxon>Bacteria</taxon>
        <taxon>Candidatus Nealsoniibacteriota</taxon>
    </lineage>
</organism>
<dbReference type="Gene3D" id="3.30.70.330">
    <property type="match status" value="1"/>
</dbReference>
<dbReference type="EMBL" id="PEYC01000057">
    <property type="protein sequence ID" value="PIS39867.1"/>
    <property type="molecule type" value="Genomic_DNA"/>
</dbReference>
<gene>
    <name evidence="4" type="primary">rplW</name>
    <name evidence="6" type="ORF">COT32_02820</name>
</gene>
<dbReference type="SUPFAM" id="SSF54189">
    <property type="entry name" value="Ribosomal proteins S24e, L23 and L15e"/>
    <property type="match status" value="1"/>
</dbReference>
<dbReference type="Proteomes" id="UP000231472">
    <property type="component" value="Unassembled WGS sequence"/>
</dbReference>
<keyword evidence="2 4" id="KW-0689">Ribosomal protein</keyword>
<evidence type="ECO:0000256" key="4">
    <source>
        <dbReference type="HAMAP-Rule" id="MF_01369"/>
    </source>
</evidence>
<evidence type="ECO:0000256" key="5">
    <source>
        <dbReference type="SAM" id="MobiDB-lite"/>
    </source>
</evidence>
<sequence length="129" mass="14911">MKLLDIFKKKPSSAKATEGKKEEIKPEIKKPKKKAAGEAYEVLVSPHITEKATELEKENKYVFKVFQKTNKIEIKKAIEGLYGVDVVNVKIINVPRYRKRLGRQEGWEKGYKKAIVKIKKGQEIEIMPR</sequence>
<evidence type="ECO:0000313" key="6">
    <source>
        <dbReference type="EMBL" id="PIS39867.1"/>
    </source>
</evidence>
<protein>
    <recommendedName>
        <fullName evidence="4">Large ribosomal subunit protein uL23</fullName>
    </recommendedName>
</protein>
<dbReference type="InterPro" id="IPR012678">
    <property type="entry name" value="Ribosomal_uL23/eL15/eS24_sf"/>
</dbReference>
<accession>A0A2H0YMY3</accession>
<keyword evidence="4" id="KW-0694">RNA-binding</keyword>
<dbReference type="GO" id="GO:0005840">
    <property type="term" value="C:ribosome"/>
    <property type="evidence" value="ECO:0007669"/>
    <property type="project" value="UniProtKB-KW"/>
</dbReference>
<comment type="caution">
    <text evidence="6">The sequence shown here is derived from an EMBL/GenBank/DDBJ whole genome shotgun (WGS) entry which is preliminary data.</text>
</comment>
<dbReference type="InterPro" id="IPR013025">
    <property type="entry name" value="Ribosomal_uL23-like"/>
</dbReference>
<keyword evidence="4" id="KW-0699">rRNA-binding</keyword>
<comment type="subunit">
    <text evidence="4">Part of the 50S ribosomal subunit. Contacts protein L29, and trigger factor when it is bound to the ribosome.</text>
</comment>
<evidence type="ECO:0000313" key="7">
    <source>
        <dbReference type="Proteomes" id="UP000231472"/>
    </source>
</evidence>
<feature type="region of interest" description="Disordered" evidence="5">
    <location>
        <begin position="1"/>
        <end position="30"/>
    </location>
</feature>
<dbReference type="GO" id="GO:0006412">
    <property type="term" value="P:translation"/>
    <property type="evidence" value="ECO:0007669"/>
    <property type="project" value="UniProtKB-UniRule"/>
</dbReference>
<feature type="compositionally biased region" description="Basic and acidic residues" evidence="5">
    <location>
        <begin position="17"/>
        <end position="29"/>
    </location>
</feature>
<evidence type="ECO:0000256" key="3">
    <source>
        <dbReference type="ARBA" id="ARBA00023274"/>
    </source>
</evidence>
<dbReference type="GO" id="GO:0003735">
    <property type="term" value="F:structural constituent of ribosome"/>
    <property type="evidence" value="ECO:0007669"/>
    <property type="project" value="InterPro"/>
</dbReference>
<dbReference type="GO" id="GO:1990904">
    <property type="term" value="C:ribonucleoprotein complex"/>
    <property type="evidence" value="ECO:0007669"/>
    <property type="project" value="UniProtKB-KW"/>
</dbReference>
<comment type="function">
    <text evidence="4">One of the early assembly proteins it binds 23S rRNA. One of the proteins that surrounds the polypeptide exit tunnel on the outside of the ribosome. Forms the main docking site for trigger factor binding to the ribosome.</text>
</comment>
<dbReference type="Pfam" id="PF00276">
    <property type="entry name" value="Ribosomal_L23"/>
    <property type="match status" value="1"/>
</dbReference>
<dbReference type="HAMAP" id="MF_01369_B">
    <property type="entry name" value="Ribosomal_uL23_B"/>
    <property type="match status" value="1"/>
</dbReference>
<keyword evidence="3 4" id="KW-0687">Ribonucleoprotein</keyword>
<evidence type="ECO:0000256" key="2">
    <source>
        <dbReference type="ARBA" id="ARBA00022980"/>
    </source>
</evidence>
<dbReference type="PANTHER" id="PTHR11620">
    <property type="entry name" value="60S RIBOSOMAL PROTEIN L23A"/>
    <property type="match status" value="1"/>
</dbReference>
<dbReference type="InterPro" id="IPR012677">
    <property type="entry name" value="Nucleotide-bd_a/b_plait_sf"/>
</dbReference>
<proteinExistence type="inferred from homology"/>
<dbReference type="GO" id="GO:0019843">
    <property type="term" value="F:rRNA binding"/>
    <property type="evidence" value="ECO:0007669"/>
    <property type="project" value="UniProtKB-UniRule"/>
</dbReference>
<dbReference type="AlphaFoldDB" id="A0A2H0YMY3"/>